<evidence type="ECO:0000256" key="1">
    <source>
        <dbReference type="SAM" id="SignalP"/>
    </source>
</evidence>
<feature type="domain" description="F5/8 type C" evidence="2">
    <location>
        <begin position="193"/>
        <end position="277"/>
    </location>
</feature>
<organism evidence="3 4">
    <name type="scientific">Massilia atriviolacea</name>
    <dbReference type="NCBI Taxonomy" id="2495579"/>
    <lineage>
        <taxon>Bacteria</taxon>
        <taxon>Pseudomonadati</taxon>
        <taxon>Pseudomonadota</taxon>
        <taxon>Betaproteobacteria</taxon>
        <taxon>Burkholderiales</taxon>
        <taxon>Oxalobacteraceae</taxon>
        <taxon>Telluria group</taxon>
        <taxon>Massilia</taxon>
    </lineage>
</organism>
<dbReference type="OrthoDB" id="9763537at2"/>
<feature type="signal peptide" evidence="1">
    <location>
        <begin position="1"/>
        <end position="17"/>
    </location>
</feature>
<keyword evidence="1" id="KW-0732">Signal</keyword>
<comment type="caution">
    <text evidence="3">The sequence shown here is derived from an EMBL/GenBank/DDBJ whole genome shotgun (WGS) entry which is preliminary data.</text>
</comment>
<dbReference type="InterPro" id="IPR008928">
    <property type="entry name" value="6-hairpin_glycosidase_sf"/>
</dbReference>
<evidence type="ECO:0000313" key="3">
    <source>
        <dbReference type="EMBL" id="RSZ56215.1"/>
    </source>
</evidence>
<dbReference type="InterPro" id="IPR000421">
    <property type="entry name" value="FA58C"/>
</dbReference>
<proteinExistence type="predicted"/>
<dbReference type="RefSeq" id="WP_126076796.1">
    <property type="nucleotide sequence ID" value="NZ_CP051166.1"/>
</dbReference>
<dbReference type="AlphaFoldDB" id="A0A430HFC4"/>
<sequence length="1029" mass="112738">MIRLWPLLLCAAMGAQAQERVLDDFEQPLAWKAVVSDGVTASASRAPGVQGQGMRFDFDFGSAAGYASAKRSLALDFDGDYAISFWMRADAPLNNFEMKLVDASGDNVWWVNRPNFAISRDWQKVTFKKRHIDFAWGPSKDRTLRRTEQMELVVSAGRDGGRGSVFIDDLRMRAVAPAGAPPQPVVCATPGAVTVDYGIAREFGGLVLHWADGLHAVRYEVAFSDDGNTWRTVRKVRDSTGGADPLLLGESEARFVRVTMPDAPAPAPVYRLERIELKDLAYGATANSFFQALAKEAPRGHYPRGMSGEQNYWTVLGVDGGRETGLISEDGAIEAARAGFTIEPFVIDDGKLVTWADVTASQSLQEGYLPIPSVTWTAPRWRLRTTAFAQGTPATSQLIARYDLANTSAAPLTLRLALALRPLQVNPPMQFLNTPPGVSPIRTLAWSGDSLAVDGATRVWSLAAPDRAGVSSFDHGAIPARLAGDGWSAVARVEDEAGFASGALAYDVTLAPGATAVFGLALPLNGQPAPPQLAGATPGQWLTAMQDQVAGQWRARLNHVAITVPPSAQALVDTMRSSLAHMLMTRDGAALMPGTRSYARSWIRDGAMMSEAMLRLGNGDDARDYANWFAPRQFANGKIPCCVDRRGADPVPENDSQGEFIFLVAQVWRYTHDRALVTRLWPRVKAAAAYMERQRQSERTAANLAPGRRMLYGLLPASISHEGYSAKPMHSNWDNFWGLRGYRDAAMLASVMNKPADAAALRAQGDQFERELMASLRLTARMHRIDYLAGAAELGDFDPTSTTIALSPGGLQQRLPQDLLHGTFERYWSEAVARRDGRREWNDYTPYELRNVAAFVRLGWRGRAHELLDYFMRDRRPAAWNQWAEVVGRDARAPRFVGDMPHGWISSDYIRSALDLFAYERESDRSLIVADGIAPAWLAGAGVSVQGLRTSYGQLDYEIKAQSRGITMRIGGKIERPPGGVRLRAADARWRGARTTIDGKPALWRGGELRIGTLPATVFIAVDHTKGTP</sequence>
<reference evidence="3 4" key="1">
    <citation type="submission" date="2018-12" db="EMBL/GenBank/DDBJ databases">
        <authorList>
            <person name="Yang E."/>
        </authorList>
    </citation>
    <scope>NUCLEOTIDE SEQUENCE [LARGE SCALE GENOMIC DNA]</scope>
    <source>
        <strain evidence="3 4">SOD</strain>
    </source>
</reference>
<dbReference type="EMBL" id="RXLQ01000017">
    <property type="protein sequence ID" value="RSZ56215.1"/>
    <property type="molecule type" value="Genomic_DNA"/>
</dbReference>
<dbReference type="Gene3D" id="2.60.120.260">
    <property type="entry name" value="Galactose-binding domain-like"/>
    <property type="match status" value="2"/>
</dbReference>
<dbReference type="InterPro" id="IPR008979">
    <property type="entry name" value="Galactose-bd-like_sf"/>
</dbReference>
<gene>
    <name evidence="3" type="ORF">EJB06_25275</name>
</gene>
<dbReference type="Proteomes" id="UP000278085">
    <property type="component" value="Unassembled WGS sequence"/>
</dbReference>
<dbReference type="PROSITE" id="PS50022">
    <property type="entry name" value="FA58C_3"/>
    <property type="match status" value="1"/>
</dbReference>
<dbReference type="SUPFAM" id="SSF48208">
    <property type="entry name" value="Six-hairpin glycosidases"/>
    <property type="match status" value="1"/>
</dbReference>
<protein>
    <submittedName>
        <fullName evidence="3">Discoidin domain-containing protein</fullName>
    </submittedName>
</protein>
<name>A0A430HFC4_9BURK</name>
<keyword evidence="4" id="KW-1185">Reference proteome</keyword>
<dbReference type="SUPFAM" id="SSF49785">
    <property type="entry name" value="Galactose-binding domain-like"/>
    <property type="match status" value="2"/>
</dbReference>
<accession>A0A430HFC4</accession>
<evidence type="ECO:0000259" key="2">
    <source>
        <dbReference type="PROSITE" id="PS50022"/>
    </source>
</evidence>
<feature type="chain" id="PRO_5019319790" evidence="1">
    <location>
        <begin position="18"/>
        <end position="1029"/>
    </location>
</feature>
<dbReference type="Gene3D" id="1.50.10.10">
    <property type="match status" value="1"/>
</dbReference>
<dbReference type="InterPro" id="IPR012341">
    <property type="entry name" value="6hp_glycosidase-like_sf"/>
</dbReference>
<evidence type="ECO:0000313" key="4">
    <source>
        <dbReference type="Proteomes" id="UP000278085"/>
    </source>
</evidence>
<dbReference type="GO" id="GO:0005975">
    <property type="term" value="P:carbohydrate metabolic process"/>
    <property type="evidence" value="ECO:0007669"/>
    <property type="project" value="InterPro"/>
</dbReference>